<name>A0ABT1U3R5_9GAMM</name>
<reference evidence="3 4" key="1">
    <citation type="submission" date="2022-07" db="EMBL/GenBank/DDBJ databases">
        <title>Methylomonas rivi sp. nov., Methylomonas rosea sp. nov., Methylomonas aureus sp. nov. and Methylomonas subterranea sp. nov., four novel methanotrophs isolated from a freshwater creek and the deep terrestrial subsurface.</title>
        <authorList>
            <person name="Abin C."/>
            <person name="Sankaranarayanan K."/>
            <person name="Garner C."/>
            <person name="Sindelar R."/>
            <person name="Kotary K."/>
            <person name="Garner R."/>
            <person name="Barclay S."/>
            <person name="Lawson P."/>
            <person name="Krumholz L."/>
        </authorList>
    </citation>
    <scope>NUCLEOTIDE SEQUENCE [LARGE SCALE GENOMIC DNA]</scope>
    <source>
        <strain evidence="3 4">WSC-6</strain>
    </source>
</reference>
<feature type="coiled-coil region" evidence="1">
    <location>
        <begin position="36"/>
        <end position="70"/>
    </location>
</feature>
<dbReference type="SUPFAM" id="SSF103515">
    <property type="entry name" value="Autotransporter"/>
    <property type="match status" value="1"/>
</dbReference>
<evidence type="ECO:0000256" key="1">
    <source>
        <dbReference type="SAM" id="Coils"/>
    </source>
</evidence>
<keyword evidence="2" id="KW-0732">Signal</keyword>
<dbReference type="InterPro" id="IPR036709">
    <property type="entry name" value="Autotransporte_beta_dom_sf"/>
</dbReference>
<feature type="signal peptide" evidence="2">
    <location>
        <begin position="1"/>
        <end position="27"/>
    </location>
</feature>
<dbReference type="RefSeq" id="WP_256614871.1">
    <property type="nucleotide sequence ID" value="NZ_JANIBK010000033.1"/>
</dbReference>
<proteinExistence type="predicted"/>
<organism evidence="3 4">
    <name type="scientific">Methylomonas rivi</name>
    <dbReference type="NCBI Taxonomy" id="2952226"/>
    <lineage>
        <taxon>Bacteria</taxon>
        <taxon>Pseudomonadati</taxon>
        <taxon>Pseudomonadota</taxon>
        <taxon>Gammaproteobacteria</taxon>
        <taxon>Methylococcales</taxon>
        <taxon>Methylococcaceae</taxon>
        <taxon>Methylomonas</taxon>
    </lineage>
</organism>
<dbReference type="Proteomes" id="UP001524586">
    <property type="component" value="Unassembled WGS sequence"/>
</dbReference>
<protein>
    <recommendedName>
        <fullName evidence="5">Outer membrane protein beta-barrel domain-containing protein</fullName>
    </recommendedName>
</protein>
<accession>A0ABT1U3R5</accession>
<evidence type="ECO:0000313" key="3">
    <source>
        <dbReference type="EMBL" id="MCQ8128483.1"/>
    </source>
</evidence>
<keyword evidence="4" id="KW-1185">Reference proteome</keyword>
<feature type="chain" id="PRO_5046860946" description="Outer membrane protein beta-barrel domain-containing protein" evidence="2">
    <location>
        <begin position="28"/>
        <end position="302"/>
    </location>
</feature>
<sequence>MTLNKTQLALGIAAATLSMAMVAPAQAADNKAERVADAAARKAEALELQMQQMADQMAAMQAELGRVKSASAQTSTESAKVQELDHWMASMKSAPAASTSKDNLVAVRGGWSKLDHARANSNSVLTDGGLLSNNTNADGYYFGGAFDFNVNNDLFGLMDDTSFMIEFGFEYAEYGTGANTLTNGTLTALQTSNSQTIALNGHNGTSTDARLRINASPKIKFMHGSKFRPWLIPVGLDVNILGVPSNAVSVLNAGMNFGAGAEYDLFRGIVIGADTRYHYMTSKIDGTPNNGFTAGGYVGFKF</sequence>
<dbReference type="EMBL" id="JANIBK010000033">
    <property type="protein sequence ID" value="MCQ8128483.1"/>
    <property type="molecule type" value="Genomic_DNA"/>
</dbReference>
<gene>
    <name evidence="3" type="ORF">NP596_08425</name>
</gene>
<comment type="caution">
    <text evidence="3">The sequence shown here is derived from an EMBL/GenBank/DDBJ whole genome shotgun (WGS) entry which is preliminary data.</text>
</comment>
<evidence type="ECO:0000256" key="2">
    <source>
        <dbReference type="SAM" id="SignalP"/>
    </source>
</evidence>
<evidence type="ECO:0000313" key="4">
    <source>
        <dbReference type="Proteomes" id="UP001524586"/>
    </source>
</evidence>
<keyword evidence="1" id="KW-0175">Coiled coil</keyword>
<evidence type="ECO:0008006" key="5">
    <source>
        <dbReference type="Google" id="ProtNLM"/>
    </source>
</evidence>